<dbReference type="EMBL" id="FOKJ01000046">
    <property type="protein sequence ID" value="SFB43146.1"/>
    <property type="molecule type" value="Genomic_DNA"/>
</dbReference>
<proteinExistence type="predicted"/>
<gene>
    <name evidence="5" type="ORF">SAMN04244571_02785</name>
    <name evidence="2" type="ORF">SAMN04244572_02722</name>
    <name evidence="4" type="ORF">SAMN04244573_03894</name>
    <name evidence="6" type="ORF">SAMN04244574_02990</name>
    <name evidence="3" type="ORF">SAMN04244579_04384</name>
</gene>
<feature type="domain" description="NADH:flavin oxidoreductase/NADH oxidase N-terminal" evidence="1">
    <location>
        <begin position="2"/>
        <end position="61"/>
    </location>
</feature>
<dbReference type="Gene3D" id="3.20.20.70">
    <property type="entry name" value="Aldolase class I"/>
    <property type="match status" value="2"/>
</dbReference>
<evidence type="ECO:0000313" key="3">
    <source>
        <dbReference type="EMBL" id="SEJ44059.1"/>
    </source>
</evidence>
<dbReference type="Proteomes" id="UP000199579">
    <property type="component" value="Unassembled WGS sequence"/>
</dbReference>
<dbReference type="EMBL" id="FNYO01000105">
    <property type="protein sequence ID" value="SEJ44059.1"/>
    <property type="molecule type" value="Genomic_DNA"/>
</dbReference>
<accession>A0A1H9QCX3</accession>
<evidence type="ECO:0000313" key="11">
    <source>
        <dbReference type="Proteomes" id="UP000199579"/>
    </source>
</evidence>
<dbReference type="AlphaFoldDB" id="A0A1H9QCX3"/>
<dbReference type="PANTHER" id="PTHR22893">
    <property type="entry name" value="NADH OXIDOREDUCTASE-RELATED"/>
    <property type="match status" value="1"/>
</dbReference>
<dbReference type="Pfam" id="PF00724">
    <property type="entry name" value="Oxidored_FMN"/>
    <property type="match status" value="2"/>
</dbReference>
<sequence length="206" mass="23124">MKSRKLPNRIVMSPMTRSRASQPGDEANGLMAECYAQRASAGLIVSEDAWISPMGKGYALIERIGAQRTAIRLSPYGGLFDMGLYADVEETYLYLAQELTRRNLAYMHLMDQRSRGSSPIPDGFLHKFREHYRGTLILAGGMTKELASRHLEDGLIDFAAFGEPFIANLDLVERLRHDWPLLKPDRALSYGGGIKGYTDYPNYQTS</sequence>
<dbReference type="SUPFAM" id="SSF51395">
    <property type="entry name" value="FMN-linked oxidoreductases"/>
    <property type="match status" value="1"/>
</dbReference>
<dbReference type="PANTHER" id="PTHR22893:SF91">
    <property type="entry name" value="NADPH DEHYDROGENASE 2-RELATED"/>
    <property type="match status" value="1"/>
</dbReference>
<organism evidence="4 10">
    <name type="scientific">Azotobacter beijerinckii</name>
    <dbReference type="NCBI Taxonomy" id="170623"/>
    <lineage>
        <taxon>Bacteria</taxon>
        <taxon>Pseudomonadati</taxon>
        <taxon>Pseudomonadota</taxon>
        <taxon>Gammaproteobacteria</taxon>
        <taxon>Pseudomonadales</taxon>
        <taxon>Pseudomonadaceae</taxon>
        <taxon>Azotobacter</taxon>
    </lineage>
</organism>
<dbReference type="InterPro" id="IPR001155">
    <property type="entry name" value="OxRdtase_FMN_N"/>
</dbReference>
<evidence type="ECO:0000313" key="6">
    <source>
        <dbReference type="EMBL" id="SFL06917.1"/>
    </source>
</evidence>
<dbReference type="GO" id="GO:0016491">
    <property type="term" value="F:oxidoreductase activity"/>
    <property type="evidence" value="ECO:0007669"/>
    <property type="project" value="InterPro"/>
</dbReference>
<protein>
    <submittedName>
        <fullName evidence="4">NADH:flavin oxidoreductase / NADH oxidase family protein</fullName>
    </submittedName>
</protein>
<feature type="domain" description="NADH:flavin oxidoreductase/NADH oxidase N-terminal" evidence="1">
    <location>
        <begin position="62"/>
        <end position="179"/>
    </location>
</feature>
<evidence type="ECO:0000259" key="1">
    <source>
        <dbReference type="Pfam" id="PF00724"/>
    </source>
</evidence>
<dbReference type="InterPro" id="IPR045247">
    <property type="entry name" value="Oye-like"/>
</dbReference>
<keyword evidence="7" id="KW-1185">Reference proteome</keyword>
<reference evidence="8 9" key="1">
    <citation type="submission" date="2016-10" db="EMBL/GenBank/DDBJ databases">
        <authorList>
            <person name="de Groot N.N."/>
        </authorList>
    </citation>
    <scope>NUCLEOTIDE SEQUENCE [LARGE SCALE GENOMIC DNA]</scope>
    <source>
        <strain evidence="3 8">DSM 1041</strain>
        <strain evidence="2 9">DSM 373</strain>
        <strain evidence="4 10">DSM 378</strain>
        <strain evidence="6 11">DSM 381</strain>
    </source>
</reference>
<evidence type="ECO:0000313" key="7">
    <source>
        <dbReference type="Proteomes" id="UP000198861"/>
    </source>
</evidence>
<dbReference type="Proteomes" id="UP000199250">
    <property type="component" value="Unassembled WGS sequence"/>
</dbReference>
<evidence type="ECO:0000313" key="10">
    <source>
        <dbReference type="Proteomes" id="UP000199267"/>
    </source>
</evidence>
<dbReference type="GO" id="GO:0005829">
    <property type="term" value="C:cytosol"/>
    <property type="evidence" value="ECO:0007669"/>
    <property type="project" value="TreeGrafter"/>
</dbReference>
<dbReference type="InterPro" id="IPR013785">
    <property type="entry name" value="Aldolase_TIM"/>
</dbReference>
<dbReference type="EMBL" id="FNYQ01000047">
    <property type="protein sequence ID" value="SEJ09416.1"/>
    <property type="molecule type" value="Genomic_DNA"/>
</dbReference>
<name>A0A1H9QCX3_9GAMM</name>
<dbReference type="EMBL" id="FOSX01000053">
    <property type="protein sequence ID" value="SFL06917.1"/>
    <property type="molecule type" value="Genomic_DNA"/>
</dbReference>
<dbReference type="Proteomes" id="UP000198861">
    <property type="component" value="Unassembled WGS sequence"/>
</dbReference>
<evidence type="ECO:0000313" key="4">
    <source>
        <dbReference type="EMBL" id="SER58015.1"/>
    </source>
</evidence>
<dbReference type="Proteomes" id="UP000199267">
    <property type="component" value="Unassembled WGS sequence"/>
</dbReference>
<evidence type="ECO:0000313" key="9">
    <source>
        <dbReference type="Proteomes" id="UP000199250"/>
    </source>
</evidence>
<evidence type="ECO:0000313" key="8">
    <source>
        <dbReference type="Proteomes" id="UP000199005"/>
    </source>
</evidence>
<dbReference type="EMBL" id="FOFJ01000063">
    <property type="protein sequence ID" value="SER58015.1"/>
    <property type="molecule type" value="Genomic_DNA"/>
</dbReference>
<evidence type="ECO:0000313" key="2">
    <source>
        <dbReference type="EMBL" id="SEJ09416.1"/>
    </source>
</evidence>
<evidence type="ECO:0000313" key="5">
    <source>
        <dbReference type="EMBL" id="SFB43146.1"/>
    </source>
</evidence>
<reference evidence="5 7" key="2">
    <citation type="submission" date="2016-10" db="EMBL/GenBank/DDBJ databases">
        <authorList>
            <person name="Varghese N."/>
            <person name="Submissions S."/>
        </authorList>
    </citation>
    <scope>NUCLEOTIDE SEQUENCE [LARGE SCALE GENOMIC DNA]</scope>
    <source>
        <strain evidence="5 7">DSM 282</strain>
    </source>
</reference>
<dbReference type="STRING" id="170623.SAMN04244579_04384"/>
<dbReference type="GO" id="GO:0010181">
    <property type="term" value="F:FMN binding"/>
    <property type="evidence" value="ECO:0007669"/>
    <property type="project" value="InterPro"/>
</dbReference>
<dbReference type="Proteomes" id="UP000199005">
    <property type="component" value="Unassembled WGS sequence"/>
</dbReference>
<dbReference type="RefSeq" id="WP_244158926.1">
    <property type="nucleotide sequence ID" value="NZ_FNYO01000105.1"/>
</dbReference>